<protein>
    <submittedName>
        <fullName evidence="1">Uncharacterized protein</fullName>
    </submittedName>
</protein>
<dbReference type="RefSeq" id="WP_163675491.1">
    <property type="nucleotide sequence ID" value="NZ_JAAIYP010000026.1"/>
</dbReference>
<name>A0A7C9QSE3_9PROT</name>
<evidence type="ECO:0000313" key="2">
    <source>
        <dbReference type="Proteomes" id="UP000480684"/>
    </source>
</evidence>
<sequence length="103" mass="11451">METKRRAEWAIGSAFADAWRNGAYLERAEPEGETVFSDETVYGGGGSIMVDRDGGAIWYVPRNGGEYIQRDNFGRRVGTVDQGFGDDKVIRDRSGRRTAAADW</sequence>
<gene>
    <name evidence="1" type="ORF">G4223_04280</name>
</gene>
<evidence type="ECO:0000313" key="1">
    <source>
        <dbReference type="EMBL" id="NFV79324.1"/>
    </source>
</evidence>
<organism evidence="1 2">
    <name type="scientific">Magnetospirillum aberrantis SpK</name>
    <dbReference type="NCBI Taxonomy" id="908842"/>
    <lineage>
        <taxon>Bacteria</taxon>
        <taxon>Pseudomonadati</taxon>
        <taxon>Pseudomonadota</taxon>
        <taxon>Alphaproteobacteria</taxon>
        <taxon>Rhodospirillales</taxon>
        <taxon>Rhodospirillaceae</taxon>
        <taxon>Magnetospirillum</taxon>
    </lineage>
</organism>
<comment type="caution">
    <text evidence="1">The sequence shown here is derived from an EMBL/GenBank/DDBJ whole genome shotgun (WGS) entry which is preliminary data.</text>
</comment>
<keyword evidence="2" id="KW-1185">Reference proteome</keyword>
<proteinExistence type="predicted"/>
<dbReference type="EMBL" id="JAAIYP010000026">
    <property type="protein sequence ID" value="NFV79324.1"/>
    <property type="molecule type" value="Genomic_DNA"/>
</dbReference>
<accession>A0A7C9QSE3</accession>
<dbReference type="Proteomes" id="UP000480684">
    <property type="component" value="Unassembled WGS sequence"/>
</dbReference>
<reference evidence="1 2" key="1">
    <citation type="submission" date="2020-02" db="EMBL/GenBank/DDBJ databases">
        <authorList>
            <person name="Dziuba M."/>
            <person name="Kuznetsov B."/>
            <person name="Mardanov A."/>
            <person name="Ravin N."/>
            <person name="Grouzdev D."/>
        </authorList>
    </citation>
    <scope>NUCLEOTIDE SEQUENCE [LARGE SCALE GENOMIC DNA]</scope>
    <source>
        <strain evidence="1 2">SpK</strain>
    </source>
</reference>
<dbReference type="AlphaFoldDB" id="A0A7C9QSE3"/>